<dbReference type="InterPro" id="IPR004658">
    <property type="entry name" value="OMP_Slp"/>
</dbReference>
<keyword evidence="1" id="KW-0449">Lipoprotein</keyword>
<protein>
    <submittedName>
        <fullName evidence="1">Slp family lipoprotein</fullName>
    </submittedName>
</protein>
<dbReference type="Pfam" id="PF03843">
    <property type="entry name" value="Slp"/>
    <property type="match status" value="1"/>
</dbReference>
<dbReference type="PANTHER" id="PTHR37530:SF1">
    <property type="entry name" value="OUTER MEMBRANE PROTEIN SLP"/>
    <property type="match status" value="1"/>
</dbReference>
<accession>A0ABV7CAL8</accession>
<sequence length="191" mass="20632">MITLRSVTFVFIPLLCLILTGCVQLPDELRSPADTDVVTDYATLAALSSDGKDAKAELTTVRIGGVIASIDNRAKQTRLVLVSLPIGHGGRPDIDQEPQGRFVVYVSRFLDPMAYHKGRLLTVLGTADGVETIKVGEHSQSAPVIQGQGVHLWTITQRVMTDRIAPLLAPCNGIICRYQGPSEGQIINTVE</sequence>
<dbReference type="PANTHER" id="PTHR37530">
    <property type="entry name" value="OUTER MEMBRANE PROTEIN SLP"/>
    <property type="match status" value="1"/>
</dbReference>
<evidence type="ECO:0000313" key="2">
    <source>
        <dbReference type="Proteomes" id="UP001595384"/>
    </source>
</evidence>
<dbReference type="NCBIfam" id="TIGR00752">
    <property type="entry name" value="slp"/>
    <property type="match status" value="1"/>
</dbReference>
<gene>
    <name evidence="1" type="ORF">ACFODT_06180</name>
</gene>
<dbReference type="PIRSF" id="PIRSF004982">
    <property type="entry name" value="SlP"/>
    <property type="match status" value="1"/>
</dbReference>
<reference evidence="2" key="1">
    <citation type="journal article" date="2019" name="Int. J. Syst. Evol. Microbiol.">
        <title>The Global Catalogue of Microorganisms (GCM) 10K type strain sequencing project: providing services to taxonomists for standard genome sequencing and annotation.</title>
        <authorList>
            <consortium name="The Broad Institute Genomics Platform"/>
            <consortium name="The Broad Institute Genome Sequencing Center for Infectious Disease"/>
            <person name="Wu L."/>
            <person name="Ma J."/>
        </authorList>
    </citation>
    <scope>NUCLEOTIDE SEQUENCE [LARGE SCALE GENOMIC DNA]</scope>
    <source>
        <strain evidence="2">KCTC 62784</strain>
    </source>
</reference>
<dbReference type="Proteomes" id="UP001595384">
    <property type="component" value="Unassembled WGS sequence"/>
</dbReference>
<keyword evidence="2" id="KW-1185">Reference proteome</keyword>
<name>A0ABV7CAL8_9VIBR</name>
<evidence type="ECO:0000313" key="1">
    <source>
        <dbReference type="EMBL" id="MFC3023405.1"/>
    </source>
</evidence>
<proteinExistence type="predicted"/>
<dbReference type="RefSeq" id="WP_123016385.1">
    <property type="nucleotide sequence ID" value="NZ_AP024911.1"/>
</dbReference>
<dbReference type="PROSITE" id="PS51257">
    <property type="entry name" value="PROKAR_LIPOPROTEIN"/>
    <property type="match status" value="1"/>
</dbReference>
<organism evidence="1 2">
    <name type="scientific">Vibrio zhugei</name>
    <dbReference type="NCBI Taxonomy" id="2479546"/>
    <lineage>
        <taxon>Bacteria</taxon>
        <taxon>Pseudomonadati</taxon>
        <taxon>Pseudomonadota</taxon>
        <taxon>Gammaproteobacteria</taxon>
        <taxon>Vibrionales</taxon>
        <taxon>Vibrionaceae</taxon>
        <taxon>Vibrio</taxon>
    </lineage>
</organism>
<dbReference type="EMBL" id="JBHRSE010000039">
    <property type="protein sequence ID" value="MFC3023405.1"/>
    <property type="molecule type" value="Genomic_DNA"/>
</dbReference>
<comment type="caution">
    <text evidence="1">The sequence shown here is derived from an EMBL/GenBank/DDBJ whole genome shotgun (WGS) entry which is preliminary data.</text>
</comment>